<feature type="transmembrane region" description="Helical" evidence="5">
    <location>
        <begin position="187"/>
        <end position="209"/>
    </location>
</feature>
<comment type="caution">
    <text evidence="8">The sequence shown here is derived from an EMBL/GenBank/DDBJ whole genome shotgun (WGS) entry which is preliminary data.</text>
</comment>
<comment type="subcellular location">
    <subcellularLocation>
        <location evidence="5">Cell membrane</location>
        <topology evidence="5">Multi-pass membrane protein</topology>
    </subcellularLocation>
    <subcellularLocation>
        <location evidence="1">Endomembrane system</location>
        <topology evidence="1">Multi-pass membrane protein</topology>
    </subcellularLocation>
    <subcellularLocation>
        <location evidence="6">Membrane</location>
        <topology evidence="6">Multi-pass membrane protein</topology>
    </subcellularLocation>
</comment>
<dbReference type="InterPro" id="IPR001750">
    <property type="entry name" value="ND/Mrp_TM"/>
</dbReference>
<comment type="similarity">
    <text evidence="5">Belongs to the complex I subunit 2 family.</text>
</comment>
<keyword evidence="5" id="KW-0874">Quinone</keyword>
<feature type="transmembrane region" description="Helical" evidence="5">
    <location>
        <begin position="432"/>
        <end position="452"/>
    </location>
</feature>
<evidence type="ECO:0000313" key="8">
    <source>
        <dbReference type="EMBL" id="PJR04331.1"/>
    </source>
</evidence>
<dbReference type="RefSeq" id="WP_100677891.1">
    <property type="nucleotide sequence ID" value="NZ_NIPO01000001.1"/>
</dbReference>
<evidence type="ECO:0000256" key="4">
    <source>
        <dbReference type="ARBA" id="ARBA00023136"/>
    </source>
</evidence>
<evidence type="ECO:0000256" key="6">
    <source>
        <dbReference type="RuleBase" id="RU000320"/>
    </source>
</evidence>
<dbReference type="EMBL" id="NIPO01000001">
    <property type="protein sequence ID" value="PJR04331.1"/>
    <property type="molecule type" value="Genomic_DNA"/>
</dbReference>
<keyword evidence="5" id="KW-0813">Transport</keyword>
<feature type="domain" description="NADH:quinone oxidoreductase/Mrp antiporter transmembrane" evidence="7">
    <location>
        <begin position="113"/>
        <end position="401"/>
    </location>
</feature>
<keyword evidence="9" id="KW-1185">Reference proteome</keyword>
<name>A0A2M9R648_9FLAO</name>
<proteinExistence type="inferred from homology"/>
<evidence type="ECO:0000256" key="1">
    <source>
        <dbReference type="ARBA" id="ARBA00004127"/>
    </source>
</evidence>
<feature type="transmembrane region" description="Helical" evidence="5">
    <location>
        <begin position="25"/>
        <end position="43"/>
    </location>
</feature>
<dbReference type="Proteomes" id="UP000231960">
    <property type="component" value="Unassembled WGS sequence"/>
</dbReference>
<sequence>MNTLIALAILSVLVLLMEMLNLRRIIVPVTIIGLLAALGISVSEWDTNQSFYHSMIVVNKTNMLFSGLFIVLTIFLVALSESFYKPIYNKIADFISIKLFLLIGAVCMICFGNMVMFFLGLEILSISLYILAGSDFTNIKSNEAGMKYLLLGSFASGFVLFGIAMIYGATASFNIIEISALWSQQPLWFSLGAVLILIGLLFKVAAFPFHFWAPDVYQGAPVLTTTLMSTLAKVAAVAALFKLYQIFMPGLPSEFNQLLIFIIMATMLVGNIMALQQNNVKRMLAYSGISHAGFMLMALLSAAISGPYLFYYATAYSIAGIAAFSAVLYVCQGMDDEDISSFKGLVYQKPLMAVVLAGGLLSMAGIPVMAGFFGKLFLFENTLNAGHTFLVIWAVINSIISIYYYFRLMITAFTKPETDTTTDEIIHKKRYYTTYMLVGMVSVIISIAIGIYPDLILGLF</sequence>
<feature type="transmembrane region" description="Helical" evidence="5">
    <location>
        <begin position="255"/>
        <end position="275"/>
    </location>
</feature>
<evidence type="ECO:0000259" key="7">
    <source>
        <dbReference type="Pfam" id="PF00361"/>
    </source>
</evidence>
<comment type="function">
    <text evidence="5">NDH-1 shuttles electrons from NADH, via FMN and iron-sulfur (Fe-S) centers, to quinones in the respiratory chain. The immediate electron acceptor for the enzyme in this species is believed to be a menaquinone. Couples the redox reaction to proton translocation (for every two electrons transferred, four hydrogen ions are translocated across the cytoplasmic membrane), and thus conserves the redox energy in a proton gradient.</text>
</comment>
<keyword evidence="4 5" id="KW-0472">Membrane</keyword>
<comment type="catalytic activity">
    <reaction evidence="5">
        <text>a quinone + NADH + 5 H(+)(in) = a quinol + NAD(+) + 4 H(+)(out)</text>
        <dbReference type="Rhea" id="RHEA:57888"/>
        <dbReference type="ChEBI" id="CHEBI:15378"/>
        <dbReference type="ChEBI" id="CHEBI:24646"/>
        <dbReference type="ChEBI" id="CHEBI:57540"/>
        <dbReference type="ChEBI" id="CHEBI:57945"/>
        <dbReference type="ChEBI" id="CHEBI:132124"/>
    </reaction>
</comment>
<dbReference type="NCBIfam" id="TIGR01770">
    <property type="entry name" value="NDH_I_N"/>
    <property type="match status" value="1"/>
</dbReference>
<dbReference type="InterPro" id="IPR010096">
    <property type="entry name" value="NADH-Q_OxRdtase_suN/2"/>
</dbReference>
<dbReference type="GO" id="GO:0005886">
    <property type="term" value="C:plasma membrane"/>
    <property type="evidence" value="ECO:0007669"/>
    <property type="project" value="UniProtKB-SubCell"/>
</dbReference>
<feature type="transmembrane region" description="Helical" evidence="5">
    <location>
        <begin position="91"/>
        <end position="111"/>
    </location>
</feature>
<organism evidence="8 9">
    <name type="scientific">Avrilella dinanensis</name>
    <dbReference type="NCBI Taxonomy" id="2008672"/>
    <lineage>
        <taxon>Bacteria</taxon>
        <taxon>Pseudomonadati</taxon>
        <taxon>Bacteroidota</taxon>
        <taxon>Flavobacteriia</taxon>
        <taxon>Flavobacteriales</taxon>
        <taxon>Flavobacteriaceae</taxon>
        <taxon>Avrilella</taxon>
    </lineage>
</organism>
<dbReference type="HAMAP" id="MF_00445">
    <property type="entry name" value="NDH1_NuoN_1"/>
    <property type="match status" value="1"/>
</dbReference>
<dbReference type="PANTHER" id="PTHR22773">
    <property type="entry name" value="NADH DEHYDROGENASE"/>
    <property type="match status" value="1"/>
</dbReference>
<comment type="subunit">
    <text evidence="5">NDH-1 is composed of 14 different subunits. Subunits NuoA, H, J, K, L, M, N constitute the membrane sector of the complex.</text>
</comment>
<evidence type="ECO:0000256" key="5">
    <source>
        <dbReference type="HAMAP-Rule" id="MF_00445"/>
    </source>
</evidence>
<dbReference type="GO" id="GO:0042773">
    <property type="term" value="P:ATP synthesis coupled electron transport"/>
    <property type="evidence" value="ECO:0007669"/>
    <property type="project" value="InterPro"/>
</dbReference>
<dbReference type="AlphaFoldDB" id="A0A2M9R648"/>
<feature type="transmembrane region" description="Helical" evidence="5">
    <location>
        <begin position="284"/>
        <end position="304"/>
    </location>
</feature>
<dbReference type="Pfam" id="PF00361">
    <property type="entry name" value="Proton_antipo_M"/>
    <property type="match status" value="1"/>
</dbReference>
<protein>
    <recommendedName>
        <fullName evidence="5">NADH-quinone oxidoreductase subunit N</fullName>
        <ecNumber evidence="5">7.1.1.-</ecNumber>
    </recommendedName>
    <alternativeName>
        <fullName evidence="5">NADH dehydrogenase I subunit N</fullName>
    </alternativeName>
    <alternativeName>
        <fullName evidence="5">NDH-1 subunit N</fullName>
    </alternativeName>
</protein>
<keyword evidence="5" id="KW-0520">NAD</keyword>
<keyword evidence="3 5" id="KW-1133">Transmembrane helix</keyword>
<keyword evidence="5" id="KW-1278">Translocase</keyword>
<dbReference type="EC" id="7.1.1.-" evidence="5"/>
<feature type="transmembrane region" description="Helical" evidence="5">
    <location>
        <begin position="63"/>
        <end position="84"/>
    </location>
</feature>
<feature type="transmembrane region" description="Helical" evidence="5">
    <location>
        <begin position="148"/>
        <end position="167"/>
    </location>
</feature>
<reference evidence="8 9" key="1">
    <citation type="submission" date="2017-06" db="EMBL/GenBank/DDBJ databases">
        <title>Description of Avrilella dinanensis gen. nov. sp. nov.</title>
        <authorList>
            <person name="Leyer C."/>
            <person name="Sassi M."/>
            <person name="Minet J."/>
            <person name="Kayal S."/>
            <person name="Cattoir V."/>
        </authorList>
    </citation>
    <scope>NUCLEOTIDE SEQUENCE [LARGE SCALE GENOMIC DNA]</scope>
    <source>
        <strain evidence="8 9">UR159</strain>
    </source>
</reference>
<dbReference type="GO" id="GO:0008137">
    <property type="term" value="F:NADH dehydrogenase (ubiquinone) activity"/>
    <property type="evidence" value="ECO:0007669"/>
    <property type="project" value="InterPro"/>
</dbReference>
<dbReference type="GO" id="GO:0012505">
    <property type="term" value="C:endomembrane system"/>
    <property type="evidence" value="ECO:0007669"/>
    <property type="project" value="UniProtKB-SubCell"/>
</dbReference>
<feature type="transmembrane region" description="Helical" evidence="5">
    <location>
        <begin position="351"/>
        <end position="373"/>
    </location>
</feature>
<feature type="transmembrane region" description="Helical" evidence="5">
    <location>
        <begin position="385"/>
        <end position="406"/>
    </location>
</feature>
<accession>A0A2M9R648</accession>
<evidence type="ECO:0000313" key="9">
    <source>
        <dbReference type="Proteomes" id="UP000231960"/>
    </source>
</evidence>
<dbReference type="GO" id="GO:0050136">
    <property type="term" value="F:NADH dehydrogenase (quinone) (non-electrogenic) activity"/>
    <property type="evidence" value="ECO:0007669"/>
    <property type="project" value="UniProtKB-UniRule"/>
</dbReference>
<evidence type="ECO:0000256" key="3">
    <source>
        <dbReference type="ARBA" id="ARBA00022989"/>
    </source>
</evidence>
<feature type="transmembrane region" description="Helical" evidence="5">
    <location>
        <begin position="221"/>
        <end position="243"/>
    </location>
</feature>
<keyword evidence="2 5" id="KW-0812">Transmembrane</keyword>
<dbReference type="OrthoDB" id="9811718at2"/>
<dbReference type="GO" id="GO:0048038">
    <property type="term" value="F:quinone binding"/>
    <property type="evidence" value="ECO:0007669"/>
    <property type="project" value="UniProtKB-KW"/>
</dbReference>
<feature type="transmembrane region" description="Helical" evidence="5">
    <location>
        <begin position="310"/>
        <end position="331"/>
    </location>
</feature>
<evidence type="ECO:0000256" key="2">
    <source>
        <dbReference type="ARBA" id="ARBA00022692"/>
    </source>
</evidence>
<keyword evidence="5" id="KW-1003">Cell membrane</keyword>
<gene>
    <name evidence="5" type="primary">nuoN</name>
    <name evidence="8" type="ORF">CDL10_07125</name>
</gene>